<evidence type="ECO:0000313" key="1">
    <source>
        <dbReference type="EMBL" id="CAG8441490.1"/>
    </source>
</evidence>
<reference evidence="1" key="1">
    <citation type="submission" date="2021-06" db="EMBL/GenBank/DDBJ databases">
        <authorList>
            <person name="Kallberg Y."/>
            <person name="Tangrot J."/>
            <person name="Rosling A."/>
        </authorList>
    </citation>
    <scope>NUCLEOTIDE SEQUENCE</scope>
    <source>
        <strain evidence="1">AU212A</strain>
    </source>
</reference>
<dbReference type="EMBL" id="CAJVPM010000320">
    <property type="protein sequence ID" value="CAG8441490.1"/>
    <property type="molecule type" value="Genomic_DNA"/>
</dbReference>
<keyword evidence="2" id="KW-1185">Reference proteome</keyword>
<organism evidence="1 2">
    <name type="scientific">Scutellospora calospora</name>
    <dbReference type="NCBI Taxonomy" id="85575"/>
    <lineage>
        <taxon>Eukaryota</taxon>
        <taxon>Fungi</taxon>
        <taxon>Fungi incertae sedis</taxon>
        <taxon>Mucoromycota</taxon>
        <taxon>Glomeromycotina</taxon>
        <taxon>Glomeromycetes</taxon>
        <taxon>Diversisporales</taxon>
        <taxon>Gigasporaceae</taxon>
        <taxon>Scutellospora</taxon>
    </lineage>
</organism>
<name>A0ACA9JXK4_9GLOM</name>
<proteinExistence type="predicted"/>
<protein>
    <submittedName>
        <fullName evidence="1">3070_t:CDS:1</fullName>
    </submittedName>
</protein>
<feature type="non-terminal residue" evidence="1">
    <location>
        <position position="1"/>
    </location>
</feature>
<gene>
    <name evidence="1" type="ORF">SCALOS_LOCUS657</name>
</gene>
<dbReference type="Proteomes" id="UP000789860">
    <property type="component" value="Unassembled WGS sequence"/>
</dbReference>
<sequence length="224" mass="26402">KAALNGNPVKTKGWPEQWKPYVIAWKQAKGRIEDKKDFSVRDTVRFLKKDTFSDIKNWSQLIDDSMRNTWQWMNTRKVSNIKKDIYWHLQRRALPLEHRIRHINCNDTGNCSNCLEVIQTPEHFALDCPTSKKIWKIVIELADPTTSIKMPNNFNAMFADHYTGNKQLRNWINITTIHEIWYRYTQLKWGAPIPNPILESVIKYRVKKAIEIMKYIGGESSQNG</sequence>
<accession>A0ACA9JXK4</accession>
<comment type="caution">
    <text evidence="1">The sequence shown here is derived from an EMBL/GenBank/DDBJ whole genome shotgun (WGS) entry which is preliminary data.</text>
</comment>
<evidence type="ECO:0000313" key="2">
    <source>
        <dbReference type="Proteomes" id="UP000789860"/>
    </source>
</evidence>